<evidence type="ECO:0000313" key="3">
    <source>
        <dbReference type="Proteomes" id="UP000011592"/>
    </source>
</evidence>
<protein>
    <recommendedName>
        <fullName evidence="1">C2H2-type domain-containing protein</fullName>
    </recommendedName>
</protein>
<accession>L9YP16</accession>
<proteinExistence type="predicted"/>
<keyword evidence="3" id="KW-1185">Reference proteome</keyword>
<dbReference type="EMBL" id="AOIJ01000084">
    <property type="protein sequence ID" value="ELY75869.1"/>
    <property type="molecule type" value="Genomic_DNA"/>
</dbReference>
<organism evidence="2 3">
    <name type="scientific">Natrinema gari JCM 14663</name>
    <dbReference type="NCBI Taxonomy" id="1230459"/>
    <lineage>
        <taxon>Archaea</taxon>
        <taxon>Methanobacteriati</taxon>
        <taxon>Methanobacteriota</taxon>
        <taxon>Stenosarchaea group</taxon>
        <taxon>Halobacteria</taxon>
        <taxon>Halobacteriales</taxon>
        <taxon>Natrialbaceae</taxon>
        <taxon>Natrinema</taxon>
    </lineage>
</organism>
<name>L9YP16_9EURY</name>
<sequence length="183" mass="20977">MVPVTTNARLDEFVAEADSDSRTDDDPLVVDQLLKPVSPALGLQLVPGRGDPVYLQNRGSERYLFRDDHERWFIIQPSAKKSVDDFVRWVYLPEDKPTEIARTAMGQRTVIGYRYVTRNEAPEPVATTVTAMFVSEPWPDATYECGSCSREFDSPQSHARHCWESHPWVPNPEQVRVRRDESE</sequence>
<gene>
    <name evidence="2" type="ORF">C486_19024</name>
</gene>
<dbReference type="PATRIC" id="fig|1230459.4.peg.3771"/>
<evidence type="ECO:0000259" key="1">
    <source>
        <dbReference type="PROSITE" id="PS00028"/>
    </source>
</evidence>
<dbReference type="Proteomes" id="UP000011592">
    <property type="component" value="Unassembled WGS sequence"/>
</dbReference>
<dbReference type="InterPro" id="IPR013087">
    <property type="entry name" value="Znf_C2H2_type"/>
</dbReference>
<dbReference type="AlphaFoldDB" id="L9YP16"/>
<comment type="caution">
    <text evidence="2">The sequence shown here is derived from an EMBL/GenBank/DDBJ whole genome shotgun (WGS) entry which is preliminary data.</text>
</comment>
<feature type="domain" description="C2H2-type" evidence="1">
    <location>
        <begin position="145"/>
        <end position="166"/>
    </location>
</feature>
<reference evidence="2 3" key="1">
    <citation type="journal article" date="2014" name="PLoS Genet.">
        <title>Phylogenetically driven sequencing of extremely halophilic archaea reveals strategies for static and dynamic osmo-response.</title>
        <authorList>
            <person name="Becker E.A."/>
            <person name="Seitzer P.M."/>
            <person name="Tritt A."/>
            <person name="Larsen D."/>
            <person name="Krusor M."/>
            <person name="Yao A.I."/>
            <person name="Wu D."/>
            <person name="Madern D."/>
            <person name="Eisen J.A."/>
            <person name="Darling A.E."/>
            <person name="Facciotti M.T."/>
        </authorList>
    </citation>
    <scope>NUCLEOTIDE SEQUENCE [LARGE SCALE GENOMIC DNA]</scope>
    <source>
        <strain evidence="2 3">JCM 14663</strain>
    </source>
</reference>
<dbReference type="PROSITE" id="PS00028">
    <property type="entry name" value="ZINC_FINGER_C2H2_1"/>
    <property type="match status" value="1"/>
</dbReference>
<evidence type="ECO:0000313" key="2">
    <source>
        <dbReference type="EMBL" id="ELY75869.1"/>
    </source>
</evidence>
<dbReference type="RefSeq" id="WP_008458767.1">
    <property type="nucleotide sequence ID" value="NZ_AOIJ01000084.1"/>
</dbReference>